<evidence type="ECO:0000313" key="4">
    <source>
        <dbReference type="EMBL" id="PWK49936.1"/>
    </source>
</evidence>
<reference evidence="4 5" key="1">
    <citation type="submission" date="2018-05" db="EMBL/GenBank/DDBJ databases">
        <title>Genomic Encyclopedia of Type Strains, Phase IV (KMG-IV): sequencing the most valuable type-strain genomes for metagenomic binning, comparative biology and taxonomic classification.</title>
        <authorList>
            <person name="Goeker M."/>
        </authorList>
    </citation>
    <scope>NUCLEOTIDE SEQUENCE [LARGE SCALE GENOMIC DNA]</scope>
    <source>
        <strain evidence="4 5">DSM 25350</strain>
    </source>
</reference>
<dbReference type="NCBIfam" id="TIGR04539">
    <property type="entry name" value="tRNA_cyclodipep"/>
    <property type="match status" value="1"/>
</dbReference>
<evidence type="ECO:0000256" key="2">
    <source>
        <dbReference type="ARBA" id="ARBA00022679"/>
    </source>
</evidence>
<dbReference type="OrthoDB" id="2895472at2"/>
<comment type="similarity">
    <text evidence="1">Belongs to the CDPS family.</text>
</comment>
<dbReference type="InterPro" id="IPR038622">
    <property type="entry name" value="CDPS_sf"/>
</dbReference>
<gene>
    <name evidence="4" type="ORF">C8D97_10798</name>
</gene>
<proteinExistence type="inferred from homology"/>
<evidence type="ECO:0000256" key="3">
    <source>
        <dbReference type="ARBA" id="ARBA00030771"/>
    </source>
</evidence>
<dbReference type="GO" id="GO:0016755">
    <property type="term" value="F:aminoacyltransferase activity"/>
    <property type="evidence" value="ECO:0007669"/>
    <property type="project" value="InterPro"/>
</dbReference>
<keyword evidence="2" id="KW-0808">Transferase</keyword>
<evidence type="ECO:0000256" key="1">
    <source>
        <dbReference type="ARBA" id="ARBA00006034"/>
    </source>
</evidence>
<dbReference type="InterPro" id="IPR030903">
    <property type="entry name" value="CDPS"/>
</dbReference>
<evidence type="ECO:0000313" key="5">
    <source>
        <dbReference type="Proteomes" id="UP000245790"/>
    </source>
</evidence>
<name>A0A316FQF5_9GAMM</name>
<organism evidence="4 5">
    <name type="scientific">Pleionea mediterranea</name>
    <dbReference type="NCBI Taxonomy" id="523701"/>
    <lineage>
        <taxon>Bacteria</taxon>
        <taxon>Pseudomonadati</taxon>
        <taxon>Pseudomonadota</taxon>
        <taxon>Gammaproteobacteria</taxon>
        <taxon>Oceanospirillales</taxon>
        <taxon>Pleioneaceae</taxon>
        <taxon>Pleionea</taxon>
    </lineage>
</organism>
<dbReference type="EMBL" id="QGGU01000007">
    <property type="protein sequence ID" value="PWK49936.1"/>
    <property type="molecule type" value="Genomic_DNA"/>
</dbReference>
<comment type="caution">
    <text evidence="4">The sequence shown here is derived from an EMBL/GenBank/DDBJ whole genome shotgun (WGS) entry which is preliminary data.</text>
</comment>
<dbReference type="Gene3D" id="3.40.50.11710">
    <property type="entry name" value="Cyclodipeptide synthase"/>
    <property type="match status" value="1"/>
</dbReference>
<dbReference type="AlphaFoldDB" id="A0A316FQF5"/>
<dbReference type="RefSeq" id="WP_109763721.1">
    <property type="nucleotide sequence ID" value="NZ_QGGU01000007.1"/>
</dbReference>
<dbReference type="Proteomes" id="UP000245790">
    <property type="component" value="Unassembled WGS sequence"/>
</dbReference>
<protein>
    <recommendedName>
        <fullName evidence="3">Cyclodipeptide synthase</fullName>
    </recommendedName>
</protein>
<dbReference type="Pfam" id="PF16715">
    <property type="entry name" value="CDPS"/>
    <property type="match status" value="1"/>
</dbReference>
<accession>A0A316FQF5</accession>
<sequence length="230" mass="27170">MKTTLVTNKKETFVYKNTMAVIGVSPFNSYFSTERIENLYSWACRNFSQVRLYIPDLPTSFTLRALGYEPSKAEKKARRQCNYLKNKIKRALSQLDLNDDKVESLIIDHSYLDNNHSYLNYYQQLYRLFEKDKAFREGCLNSSKWVLCNQIDDKSNLTEDMLVMGAHYFMAELPMFLFAADILQHTPSVFCYHQCPEFLRDIYRGDYDDLLSKLDGYEQYYPEQGFLIVE</sequence>
<keyword evidence="5" id="KW-1185">Reference proteome</keyword>